<evidence type="ECO:0000256" key="8">
    <source>
        <dbReference type="ARBA" id="ARBA00023004"/>
    </source>
</evidence>
<comment type="caution">
    <text evidence="14">The sequence shown here is derived from an EMBL/GenBank/DDBJ whole genome shotgun (WGS) entry which is preliminary data.</text>
</comment>
<feature type="domain" description="2Fe-2S ferredoxin-type" evidence="12">
    <location>
        <begin position="17"/>
        <end position="100"/>
    </location>
</feature>
<keyword evidence="9 11" id="KW-0411">Iron-sulfur</keyword>
<gene>
    <name evidence="14" type="ORF">FB384_003115</name>
</gene>
<dbReference type="PANTHER" id="PTHR11921">
    <property type="entry name" value="SUCCINATE DEHYDROGENASE IRON-SULFUR PROTEIN"/>
    <property type="match status" value="1"/>
</dbReference>
<evidence type="ECO:0000259" key="13">
    <source>
        <dbReference type="PROSITE" id="PS51379"/>
    </source>
</evidence>
<keyword evidence="6 11" id="KW-0479">Metal-binding</keyword>
<evidence type="ECO:0000313" key="14">
    <source>
        <dbReference type="EMBL" id="MBB3664211.1"/>
    </source>
</evidence>
<dbReference type="SUPFAM" id="SSF46548">
    <property type="entry name" value="alpha-helical ferredoxin"/>
    <property type="match status" value="1"/>
</dbReference>
<dbReference type="Pfam" id="PF13183">
    <property type="entry name" value="Fer4_8"/>
    <property type="match status" value="1"/>
</dbReference>
<evidence type="ECO:0000256" key="5">
    <source>
        <dbReference type="ARBA" id="ARBA00022714"/>
    </source>
</evidence>
<dbReference type="GO" id="GO:0046872">
    <property type="term" value="F:metal ion binding"/>
    <property type="evidence" value="ECO:0007669"/>
    <property type="project" value="UniProtKB-KW"/>
</dbReference>
<evidence type="ECO:0000256" key="10">
    <source>
        <dbReference type="ARBA" id="ARBA00023291"/>
    </source>
</evidence>
<dbReference type="GO" id="GO:0009055">
    <property type="term" value="F:electron transfer activity"/>
    <property type="evidence" value="ECO:0007669"/>
    <property type="project" value="InterPro"/>
</dbReference>
<accession>A0A839XN93</accession>
<dbReference type="InterPro" id="IPR025192">
    <property type="entry name" value="Succ_DH/fum_Rdtase_N"/>
</dbReference>
<dbReference type="InterPro" id="IPR006058">
    <property type="entry name" value="2Fe2S_fd_BS"/>
</dbReference>
<dbReference type="NCBIfam" id="TIGR00384">
    <property type="entry name" value="dhsB"/>
    <property type="match status" value="1"/>
</dbReference>
<dbReference type="EC" id="1.3.5.1" evidence="11"/>
<dbReference type="EMBL" id="JACIBS010000001">
    <property type="protein sequence ID" value="MBB3664211.1"/>
    <property type="molecule type" value="Genomic_DNA"/>
</dbReference>
<dbReference type="InterPro" id="IPR050573">
    <property type="entry name" value="SDH/FRD_Iron-Sulfur"/>
</dbReference>
<comment type="cofactor">
    <cofactor evidence="11">
        <name>[2Fe-2S] cluster</name>
        <dbReference type="ChEBI" id="CHEBI:190135"/>
    </cofactor>
    <text evidence="11">Binds 1 [2Fe-2S] cluster.</text>
</comment>
<dbReference type="PROSITE" id="PS00197">
    <property type="entry name" value="2FE2S_FER_1"/>
    <property type="match status" value="1"/>
</dbReference>
<keyword evidence="5 11" id="KW-0001">2Fe-2S</keyword>
<dbReference type="GO" id="GO:0006099">
    <property type="term" value="P:tricarboxylic acid cycle"/>
    <property type="evidence" value="ECO:0007669"/>
    <property type="project" value="UniProtKB-KW"/>
</dbReference>
<keyword evidence="8 11" id="KW-0408">Iron</keyword>
<dbReference type="GO" id="GO:0051539">
    <property type="term" value="F:4 iron, 4 sulfur cluster binding"/>
    <property type="evidence" value="ECO:0007669"/>
    <property type="project" value="UniProtKB-KW"/>
</dbReference>
<keyword evidence="7 14" id="KW-0560">Oxidoreductase</keyword>
<dbReference type="PROSITE" id="PS51085">
    <property type="entry name" value="2FE2S_FER_2"/>
    <property type="match status" value="1"/>
</dbReference>
<comment type="similarity">
    <text evidence="2 11">Belongs to the succinate dehydrogenase/fumarate reductase iron-sulfur protein family.</text>
</comment>
<dbReference type="InterPro" id="IPR036010">
    <property type="entry name" value="2Fe-2S_ferredoxin-like_sf"/>
</dbReference>
<dbReference type="GO" id="GO:0022904">
    <property type="term" value="P:respiratory electron transport chain"/>
    <property type="evidence" value="ECO:0007669"/>
    <property type="project" value="TreeGrafter"/>
</dbReference>
<dbReference type="InterPro" id="IPR009051">
    <property type="entry name" value="Helical_ferredxn"/>
</dbReference>
<feature type="domain" description="4Fe-4S ferredoxin-type" evidence="13">
    <location>
        <begin position="147"/>
        <end position="179"/>
    </location>
</feature>
<organism evidence="14 15">
    <name type="scientific">Prauserella sediminis</name>
    <dbReference type="NCBI Taxonomy" id="577680"/>
    <lineage>
        <taxon>Bacteria</taxon>
        <taxon>Bacillati</taxon>
        <taxon>Actinomycetota</taxon>
        <taxon>Actinomycetes</taxon>
        <taxon>Pseudonocardiales</taxon>
        <taxon>Pseudonocardiaceae</taxon>
        <taxon>Prauserella</taxon>
        <taxon>Prauserella salsuginis group</taxon>
    </lineage>
</organism>
<reference evidence="14 15" key="1">
    <citation type="submission" date="2020-08" db="EMBL/GenBank/DDBJ databases">
        <title>Sequencing the genomes of 1000 actinobacteria strains.</title>
        <authorList>
            <person name="Klenk H.-P."/>
        </authorList>
    </citation>
    <scope>NUCLEOTIDE SEQUENCE [LARGE SCALE GENOMIC DNA]</scope>
    <source>
        <strain evidence="14 15">DSM 45267</strain>
    </source>
</reference>
<evidence type="ECO:0000313" key="15">
    <source>
        <dbReference type="Proteomes" id="UP000564573"/>
    </source>
</evidence>
<dbReference type="RefSeq" id="WP_183783790.1">
    <property type="nucleotide sequence ID" value="NZ_JACIBS010000001.1"/>
</dbReference>
<evidence type="ECO:0000256" key="2">
    <source>
        <dbReference type="ARBA" id="ARBA00009433"/>
    </source>
</evidence>
<dbReference type="GO" id="GO:0008177">
    <property type="term" value="F:succinate dehydrogenase (quinone) activity"/>
    <property type="evidence" value="ECO:0007669"/>
    <property type="project" value="UniProtKB-EC"/>
</dbReference>
<name>A0A839XN93_9PSEU</name>
<keyword evidence="15" id="KW-1185">Reference proteome</keyword>
<evidence type="ECO:0000256" key="3">
    <source>
        <dbReference type="ARBA" id="ARBA00022485"/>
    </source>
</evidence>
<dbReference type="Pfam" id="PF13085">
    <property type="entry name" value="Fer2_3"/>
    <property type="match status" value="1"/>
</dbReference>
<comment type="cofactor">
    <cofactor evidence="11">
        <name>[4Fe-4S] cluster</name>
        <dbReference type="ChEBI" id="CHEBI:49883"/>
    </cofactor>
    <text evidence="11">Binds 1 [4Fe-4S] cluster.</text>
</comment>
<comment type="pathway">
    <text evidence="1">Carbohydrate metabolism; tricarboxylic acid cycle.</text>
</comment>
<evidence type="ECO:0000256" key="11">
    <source>
        <dbReference type="RuleBase" id="RU361237"/>
    </source>
</evidence>
<dbReference type="InterPro" id="IPR004489">
    <property type="entry name" value="Succ_DH/fum_Rdtase_Fe-S"/>
</dbReference>
<evidence type="ECO:0000256" key="6">
    <source>
        <dbReference type="ARBA" id="ARBA00022723"/>
    </source>
</evidence>
<comment type="cofactor">
    <cofactor evidence="11">
        <name>[3Fe-4S] cluster</name>
        <dbReference type="ChEBI" id="CHEBI:21137"/>
    </cofactor>
    <text evidence="11">Binds 1 [3Fe-4S] cluster.</text>
</comment>
<dbReference type="Gene3D" id="3.10.20.30">
    <property type="match status" value="1"/>
</dbReference>
<comment type="catalytic activity">
    <reaction evidence="11">
        <text>a menaquinone + succinate = a menaquinol + fumarate</text>
        <dbReference type="Rhea" id="RHEA:27834"/>
        <dbReference type="Rhea" id="RHEA-COMP:9537"/>
        <dbReference type="Rhea" id="RHEA-COMP:9539"/>
        <dbReference type="ChEBI" id="CHEBI:16374"/>
        <dbReference type="ChEBI" id="CHEBI:18151"/>
        <dbReference type="ChEBI" id="CHEBI:29806"/>
        <dbReference type="ChEBI" id="CHEBI:30031"/>
        <dbReference type="EC" id="1.3.5.1"/>
    </reaction>
</comment>
<dbReference type="Proteomes" id="UP000564573">
    <property type="component" value="Unassembled WGS sequence"/>
</dbReference>
<keyword evidence="10 11" id="KW-0003">3Fe-4S</keyword>
<dbReference type="InterPro" id="IPR001041">
    <property type="entry name" value="2Fe-2S_ferredoxin-type"/>
</dbReference>
<evidence type="ECO:0000256" key="4">
    <source>
        <dbReference type="ARBA" id="ARBA00022532"/>
    </source>
</evidence>
<evidence type="ECO:0000256" key="1">
    <source>
        <dbReference type="ARBA" id="ARBA00005163"/>
    </source>
</evidence>
<dbReference type="GO" id="GO:0051538">
    <property type="term" value="F:3 iron, 4 sulfur cluster binding"/>
    <property type="evidence" value="ECO:0007669"/>
    <property type="project" value="UniProtKB-KW"/>
</dbReference>
<dbReference type="CDD" id="cd00207">
    <property type="entry name" value="fer2"/>
    <property type="match status" value="1"/>
</dbReference>
<evidence type="ECO:0000256" key="9">
    <source>
        <dbReference type="ARBA" id="ARBA00023014"/>
    </source>
</evidence>
<sequence>MADTADADTNAGGLVRVTVTRSVEGTRSEFLVARIRPMTVLDALLAVQREHDPALAFRFSCRVGMCGTCTVRVDGRSALACQTEIPADTDRIRVDPLAGLPVVRDLIVDTGPFWQAWASVRPYLVPGEDADVGMDAEPAVIAPDSAERRAIDPALDCIGCAACFSSCGIASAHRDFVGPAALNRAMVLVADSRDSATAERLEVVGAESGVDRCHYIYGCTAACPKGLDPARAIRRLRGRRFRGDR</sequence>
<dbReference type="InterPro" id="IPR017900">
    <property type="entry name" value="4Fe4S_Fe_S_CS"/>
</dbReference>
<evidence type="ECO:0000256" key="7">
    <source>
        <dbReference type="ARBA" id="ARBA00023002"/>
    </source>
</evidence>
<keyword evidence="4" id="KW-0816">Tricarboxylic acid cycle</keyword>
<dbReference type="PROSITE" id="PS00198">
    <property type="entry name" value="4FE4S_FER_1"/>
    <property type="match status" value="1"/>
</dbReference>
<keyword evidence="3 11" id="KW-0004">4Fe-4S</keyword>
<dbReference type="InterPro" id="IPR017896">
    <property type="entry name" value="4Fe4S_Fe-S-bd"/>
</dbReference>
<proteinExistence type="inferred from homology"/>
<dbReference type="PROSITE" id="PS51379">
    <property type="entry name" value="4FE4S_FER_2"/>
    <property type="match status" value="1"/>
</dbReference>
<dbReference type="AlphaFoldDB" id="A0A839XN93"/>
<evidence type="ECO:0000259" key="12">
    <source>
        <dbReference type="PROSITE" id="PS51085"/>
    </source>
</evidence>
<dbReference type="Gene3D" id="1.10.1060.10">
    <property type="entry name" value="Alpha-helical ferredoxin"/>
    <property type="match status" value="1"/>
</dbReference>
<protein>
    <recommendedName>
        <fullName evidence="11">Fumarate reductase iron-sulfur subunit</fullName>
        <ecNumber evidence="11">1.3.5.1</ecNumber>
    </recommendedName>
</protein>
<dbReference type="InterPro" id="IPR012675">
    <property type="entry name" value="Beta-grasp_dom_sf"/>
</dbReference>
<dbReference type="PANTHER" id="PTHR11921:SF29">
    <property type="entry name" value="SUCCINATE DEHYDROGENASE [UBIQUINONE] IRON-SULFUR SUBUNIT, MITOCHONDRIAL"/>
    <property type="match status" value="1"/>
</dbReference>
<dbReference type="SUPFAM" id="SSF54292">
    <property type="entry name" value="2Fe-2S ferredoxin-like"/>
    <property type="match status" value="1"/>
</dbReference>
<dbReference type="GO" id="GO:0051537">
    <property type="term" value="F:2 iron, 2 sulfur cluster binding"/>
    <property type="evidence" value="ECO:0007669"/>
    <property type="project" value="UniProtKB-KW"/>
</dbReference>